<keyword evidence="4" id="KW-1185">Reference proteome</keyword>
<name>A0ABW5PIY3_9BACL</name>
<evidence type="ECO:0000256" key="1">
    <source>
        <dbReference type="SAM" id="SignalP"/>
    </source>
</evidence>
<dbReference type="SUPFAM" id="SSF49299">
    <property type="entry name" value="PKD domain"/>
    <property type="match status" value="1"/>
</dbReference>
<dbReference type="SUPFAM" id="SSF55383">
    <property type="entry name" value="Copper amine oxidase, domain N"/>
    <property type="match status" value="2"/>
</dbReference>
<dbReference type="InterPro" id="IPR036582">
    <property type="entry name" value="Mao_N_sf"/>
</dbReference>
<feature type="chain" id="PRO_5047187867" evidence="1">
    <location>
        <begin position="25"/>
        <end position="574"/>
    </location>
</feature>
<dbReference type="Gene3D" id="3.30.457.10">
    <property type="entry name" value="Copper amine oxidase-like, N-terminal domain"/>
    <property type="match status" value="1"/>
</dbReference>
<comment type="caution">
    <text evidence="3">The sequence shown here is derived from an EMBL/GenBank/DDBJ whole genome shotgun (WGS) entry which is preliminary data.</text>
</comment>
<organism evidence="3 4">
    <name type="scientific">Paenibacillus gansuensis</name>
    <dbReference type="NCBI Taxonomy" id="306542"/>
    <lineage>
        <taxon>Bacteria</taxon>
        <taxon>Bacillati</taxon>
        <taxon>Bacillota</taxon>
        <taxon>Bacilli</taxon>
        <taxon>Bacillales</taxon>
        <taxon>Paenibacillaceae</taxon>
        <taxon>Paenibacillus</taxon>
    </lineage>
</organism>
<dbReference type="Proteomes" id="UP001597541">
    <property type="component" value="Unassembled WGS sequence"/>
</dbReference>
<sequence>MAVRKFITAVLAAALLLTVLPAGARAVSTSSSILVLYLNKKQAMVNNSSVQLDAPATVVKGRTYVPLRFLQESFGFQMTMKNGRISIVTKTATLLIDTKKKAAYANGYYVPYSQAVAVKNGRTLIQLKWVADYMGARYEYHPGSGRIEIYYVKQSNGVYEGDGSSPVAKFTFGKEAYRVGEPVKYVDLSYDPDAEGIYYRKWSGKQSAFFQPGQYTVSLQVTDSKGHVSEVYDRTLTIVNEPFLTEQAYPIYTQAAGTEVKGGRSFLSGLPQLDKSVSDDTRRPLLVSDSPELIMEPGILYEDQVNGRARLYANHQNGMTRKVQFAIAVTNHSGSPVTVTTTNKGEVYPSKYANLAGHQASVEFLMQDSLNKKMTVPAGETLVYVMMPDFFPASGINAFYDVETTGPVTFSFVAMDSGAPIETLRNMNRLAKGIHNRGTFGYSTTEWEVQEGAIDKPSRIIVGDGITDPFGQGYDAMDSSPSVNKGNYGVLKKLRIVNPPKMAVLVMARGGTFKGPFKINGDFVMVRDNGVLTYLDGPYIIAKTTGREPVLDIEFTPPAGSSFPIDLIFYPLGD</sequence>
<dbReference type="RefSeq" id="WP_377604393.1">
    <property type="nucleotide sequence ID" value="NZ_JBHUME010000009.1"/>
</dbReference>
<protein>
    <submittedName>
        <fullName evidence="3">Stalk domain-containing protein</fullName>
    </submittedName>
</protein>
<evidence type="ECO:0000313" key="3">
    <source>
        <dbReference type="EMBL" id="MFD2614007.1"/>
    </source>
</evidence>
<dbReference type="EMBL" id="JBHUME010000009">
    <property type="protein sequence ID" value="MFD2614007.1"/>
    <property type="molecule type" value="Genomic_DNA"/>
</dbReference>
<dbReference type="InterPro" id="IPR035986">
    <property type="entry name" value="PKD_dom_sf"/>
</dbReference>
<reference evidence="4" key="1">
    <citation type="journal article" date="2019" name="Int. J. Syst. Evol. Microbiol.">
        <title>The Global Catalogue of Microorganisms (GCM) 10K type strain sequencing project: providing services to taxonomists for standard genome sequencing and annotation.</title>
        <authorList>
            <consortium name="The Broad Institute Genomics Platform"/>
            <consortium name="The Broad Institute Genome Sequencing Center for Infectious Disease"/>
            <person name="Wu L."/>
            <person name="Ma J."/>
        </authorList>
    </citation>
    <scope>NUCLEOTIDE SEQUENCE [LARGE SCALE GENOMIC DNA]</scope>
    <source>
        <strain evidence="4">KCTC 3950</strain>
    </source>
</reference>
<dbReference type="InterPro" id="IPR012854">
    <property type="entry name" value="Cu_amine_oxidase-like_N"/>
</dbReference>
<proteinExistence type="predicted"/>
<gene>
    <name evidence="3" type="ORF">ACFSUF_16455</name>
</gene>
<keyword evidence="1" id="KW-0732">Signal</keyword>
<feature type="domain" description="Copper amine oxidase-like N-terminal" evidence="2">
    <location>
        <begin position="27"/>
        <end position="84"/>
    </location>
</feature>
<feature type="signal peptide" evidence="1">
    <location>
        <begin position="1"/>
        <end position="24"/>
    </location>
</feature>
<accession>A0ABW5PIY3</accession>
<dbReference type="Pfam" id="PF07833">
    <property type="entry name" value="Cu_amine_oxidN1"/>
    <property type="match status" value="1"/>
</dbReference>
<evidence type="ECO:0000259" key="2">
    <source>
        <dbReference type="Pfam" id="PF07833"/>
    </source>
</evidence>
<evidence type="ECO:0000313" key="4">
    <source>
        <dbReference type="Proteomes" id="UP001597541"/>
    </source>
</evidence>